<keyword evidence="3" id="KW-1185">Reference proteome</keyword>
<dbReference type="OrthoDB" id="621651at2759"/>
<feature type="compositionally biased region" description="Basic and acidic residues" evidence="1">
    <location>
        <begin position="329"/>
        <end position="347"/>
    </location>
</feature>
<evidence type="ECO:0000313" key="2">
    <source>
        <dbReference type="EMBL" id="GMJ11700.1"/>
    </source>
</evidence>
<evidence type="ECO:0008006" key="4">
    <source>
        <dbReference type="Google" id="ProtNLM"/>
    </source>
</evidence>
<name>A0A9W7JDB8_HIBTR</name>
<protein>
    <recommendedName>
        <fullName evidence="4">TPX2 C-terminal domain-containing protein</fullName>
    </recommendedName>
</protein>
<dbReference type="EMBL" id="BSYR01000061">
    <property type="protein sequence ID" value="GMJ11700.1"/>
    <property type="molecule type" value="Genomic_DNA"/>
</dbReference>
<dbReference type="InterPro" id="IPR044216">
    <property type="entry name" value="WDL7"/>
</dbReference>
<proteinExistence type="predicted"/>
<dbReference type="PANTHER" id="PTHR47067:SF4">
    <property type="entry name" value="PROTEIN WVD2-LIKE 7 ISOFORM X1"/>
    <property type="match status" value="1"/>
</dbReference>
<dbReference type="Proteomes" id="UP001165190">
    <property type="component" value="Unassembled WGS sequence"/>
</dbReference>
<evidence type="ECO:0000313" key="3">
    <source>
        <dbReference type="Proteomes" id="UP001165190"/>
    </source>
</evidence>
<accession>A0A9W7JDB8</accession>
<feature type="compositionally biased region" description="Basic and acidic residues" evidence="1">
    <location>
        <begin position="290"/>
        <end position="305"/>
    </location>
</feature>
<feature type="compositionally biased region" description="Basic and acidic residues" evidence="1">
    <location>
        <begin position="438"/>
        <end position="457"/>
    </location>
</feature>
<reference evidence="2" key="1">
    <citation type="submission" date="2023-05" db="EMBL/GenBank/DDBJ databases">
        <title>Genome and transcriptome analyses reveal genes involved in the formation of fine ridges on petal epidermal cells in Hibiscus trionum.</title>
        <authorList>
            <person name="Koshimizu S."/>
            <person name="Masuda S."/>
            <person name="Ishii T."/>
            <person name="Shirasu K."/>
            <person name="Hoshino A."/>
            <person name="Arita M."/>
        </authorList>
    </citation>
    <scope>NUCLEOTIDE SEQUENCE</scope>
    <source>
        <strain evidence="2">Hamamatsu line</strain>
    </source>
</reference>
<dbReference type="AlphaFoldDB" id="A0A9W7JDB8"/>
<comment type="caution">
    <text evidence="2">The sequence shown here is derived from an EMBL/GenBank/DDBJ whole genome shotgun (WGS) entry which is preliminary data.</text>
</comment>
<evidence type="ECO:0000256" key="1">
    <source>
        <dbReference type="SAM" id="MobiDB-lite"/>
    </source>
</evidence>
<feature type="region of interest" description="Disordered" evidence="1">
    <location>
        <begin position="220"/>
        <end position="493"/>
    </location>
</feature>
<gene>
    <name evidence="2" type="ORF">HRI_004839200</name>
</gene>
<feature type="compositionally biased region" description="Low complexity" evidence="1">
    <location>
        <begin position="272"/>
        <end position="288"/>
    </location>
</feature>
<feature type="compositionally biased region" description="Basic and acidic residues" evidence="1">
    <location>
        <begin position="477"/>
        <end position="490"/>
    </location>
</feature>
<feature type="compositionally biased region" description="Polar residues" evidence="1">
    <location>
        <begin position="220"/>
        <end position="269"/>
    </location>
</feature>
<organism evidence="2 3">
    <name type="scientific">Hibiscus trionum</name>
    <name type="common">Flower of an hour</name>
    <dbReference type="NCBI Taxonomy" id="183268"/>
    <lineage>
        <taxon>Eukaryota</taxon>
        <taxon>Viridiplantae</taxon>
        <taxon>Streptophyta</taxon>
        <taxon>Embryophyta</taxon>
        <taxon>Tracheophyta</taxon>
        <taxon>Spermatophyta</taxon>
        <taxon>Magnoliopsida</taxon>
        <taxon>eudicotyledons</taxon>
        <taxon>Gunneridae</taxon>
        <taxon>Pentapetalae</taxon>
        <taxon>rosids</taxon>
        <taxon>malvids</taxon>
        <taxon>Malvales</taxon>
        <taxon>Malvaceae</taxon>
        <taxon>Malvoideae</taxon>
        <taxon>Hibiscus</taxon>
    </lineage>
</organism>
<sequence length="556" mass="61236">MAAAGTEIHSFFSNTIYSSLPLFFEEISVILSQGSFSFGRYADDSTAWENKSVFTYNRRQEELEKIKALGVVAQKKAYFDEFFRNIRLVKENAKENGNDTNAAIVEKERKLSTANQIQISDSLCSLNNKEPFCQEVKHCSTEDNDATIKEGMKGCSNIVPVENSFEEASVPRRVERKSIASGKVKQTTNRTIKHGTVLKDKGNVASAIKTKAKVHIITTQDGMKSKPNPSLSRQASVKVNKSVISGKENTPNAVRSISRQITGSHSSIPRLSGLSKSGSQGSSSYSSSIRKTEAKPFSKRGKQETELPVQTPGAKVTRLVSSSSSSSIRKTEAKPCLKRTGQEKELPVKIPSTQVTRLGSSSSSSIRKTEAKLSLKRTKQGAQVTRLVSSSASSSIRKAEAKPKPSSKRTNQETKLPEKIPNAQVTRLVSSSASSSIRKTEAKPSLKRTKQETEVPEKIPSTQVTRVVSSSSSSSIRKTESKPSSKESLRKQSFLSKIPTLKERTRLVRDAKHASTRLSCTDKSSVQKLVNKIVPLDYAESKFDQTTHRQKKPCWR</sequence>
<dbReference type="PANTHER" id="PTHR47067">
    <property type="entry name" value="TPX2 (TARGETING PROTEIN FOR XKLP2) PROTEIN FAMILY-RELATED"/>
    <property type="match status" value="1"/>
</dbReference>
<feature type="compositionally biased region" description="Low complexity" evidence="1">
    <location>
        <begin position="460"/>
        <end position="476"/>
    </location>
</feature>